<dbReference type="Proteomes" id="UP000068603">
    <property type="component" value="Unassembled WGS sequence"/>
</dbReference>
<dbReference type="AlphaFoldDB" id="A0A108M3G9"/>
<gene>
    <name evidence="1" type="ORF">WT44_30980</name>
</gene>
<sequence length="121" mass="13242">MLSGIHASLMSKVHRARGAANADTLRRAESLGEHEAIMQALADPSRAALPQVLRNRSENTAREVLAILERARRGRCRLAAARRRVTAARLAQMQRYAAGNASRAISAKYRAPVDRISSLKS</sequence>
<name>A0A108M3G9_9BURK</name>
<comment type="caution">
    <text evidence="1">The sequence shown here is derived from an EMBL/GenBank/DDBJ whole genome shotgun (WGS) entry which is preliminary data.</text>
</comment>
<evidence type="ECO:0000313" key="2">
    <source>
        <dbReference type="Proteomes" id="UP000068603"/>
    </source>
</evidence>
<evidence type="ECO:0000313" key="1">
    <source>
        <dbReference type="EMBL" id="KWA52115.1"/>
    </source>
</evidence>
<dbReference type="EMBL" id="LPHB01000093">
    <property type="protein sequence ID" value="KWA52115.1"/>
    <property type="molecule type" value="Genomic_DNA"/>
</dbReference>
<organism evidence="1">
    <name type="scientific">Burkholderia stagnalis</name>
    <dbReference type="NCBI Taxonomy" id="1503054"/>
    <lineage>
        <taxon>Bacteria</taxon>
        <taxon>Pseudomonadati</taxon>
        <taxon>Pseudomonadota</taxon>
        <taxon>Betaproteobacteria</taxon>
        <taxon>Burkholderiales</taxon>
        <taxon>Burkholderiaceae</taxon>
        <taxon>Burkholderia</taxon>
        <taxon>Burkholderia cepacia complex</taxon>
    </lineage>
</organism>
<accession>A0A108M3G9</accession>
<dbReference type="STRING" id="1503054.WT74_32640"/>
<reference evidence="1 2" key="1">
    <citation type="submission" date="2015-11" db="EMBL/GenBank/DDBJ databases">
        <title>Expanding the genomic diversity of Burkholderia species for the development of highly accurate diagnostics.</title>
        <authorList>
            <person name="Sahl J."/>
            <person name="Keim P."/>
            <person name="Wagner D."/>
        </authorList>
    </citation>
    <scope>NUCLEOTIDE SEQUENCE [LARGE SCALE GENOMIC DNA]</scope>
    <source>
        <strain evidence="1 2">MSMB1960WGS</strain>
    </source>
</reference>
<protein>
    <submittedName>
        <fullName evidence="1">Uncharacterized protein</fullName>
    </submittedName>
</protein>
<proteinExistence type="predicted"/>